<gene>
    <name evidence="2" type="ORF">LCGC14_1191740</name>
</gene>
<evidence type="ECO:0000313" key="2">
    <source>
        <dbReference type="EMBL" id="KKM95073.1"/>
    </source>
</evidence>
<evidence type="ECO:0000256" key="1">
    <source>
        <dbReference type="SAM" id="Coils"/>
    </source>
</evidence>
<proteinExistence type="predicted"/>
<dbReference type="AlphaFoldDB" id="A0A0F9LNX4"/>
<keyword evidence="1" id="KW-0175">Coiled coil</keyword>
<accession>A0A0F9LNX4</accession>
<name>A0A0F9LNX4_9ZZZZ</name>
<sequence length="51" mass="6238">MNRKERRLKEIDKRISELNTGGYEPKEFKAMLKEMKKLGEERRRLEKNSDK</sequence>
<protein>
    <submittedName>
        <fullName evidence="2">Uncharacterized protein</fullName>
    </submittedName>
</protein>
<comment type="caution">
    <text evidence="2">The sequence shown here is derived from an EMBL/GenBank/DDBJ whole genome shotgun (WGS) entry which is preliminary data.</text>
</comment>
<feature type="coiled-coil region" evidence="1">
    <location>
        <begin position="1"/>
        <end position="48"/>
    </location>
</feature>
<reference evidence="2" key="1">
    <citation type="journal article" date="2015" name="Nature">
        <title>Complex archaea that bridge the gap between prokaryotes and eukaryotes.</title>
        <authorList>
            <person name="Spang A."/>
            <person name="Saw J.H."/>
            <person name="Jorgensen S.L."/>
            <person name="Zaremba-Niedzwiedzka K."/>
            <person name="Martijn J."/>
            <person name="Lind A.E."/>
            <person name="van Eijk R."/>
            <person name="Schleper C."/>
            <person name="Guy L."/>
            <person name="Ettema T.J."/>
        </authorList>
    </citation>
    <scope>NUCLEOTIDE SEQUENCE</scope>
</reference>
<dbReference type="EMBL" id="LAZR01006055">
    <property type="protein sequence ID" value="KKM95073.1"/>
    <property type="molecule type" value="Genomic_DNA"/>
</dbReference>
<organism evidence="2">
    <name type="scientific">marine sediment metagenome</name>
    <dbReference type="NCBI Taxonomy" id="412755"/>
    <lineage>
        <taxon>unclassified sequences</taxon>
        <taxon>metagenomes</taxon>
        <taxon>ecological metagenomes</taxon>
    </lineage>
</organism>